<evidence type="ECO:0000313" key="2">
    <source>
        <dbReference type="Proteomes" id="UP000318126"/>
    </source>
</evidence>
<accession>A0A553JN04</accession>
<protein>
    <submittedName>
        <fullName evidence="1">Uncharacterized protein</fullName>
    </submittedName>
</protein>
<organism evidence="1 2">
    <name type="scientific">Shewanella hanedai</name>
    <name type="common">Alteromonas hanedai</name>
    <dbReference type="NCBI Taxonomy" id="25"/>
    <lineage>
        <taxon>Bacteria</taxon>
        <taxon>Pseudomonadati</taxon>
        <taxon>Pseudomonadota</taxon>
        <taxon>Gammaproteobacteria</taxon>
        <taxon>Alteromonadales</taxon>
        <taxon>Shewanellaceae</taxon>
        <taxon>Shewanella</taxon>
    </lineage>
</organism>
<reference evidence="2" key="1">
    <citation type="submission" date="2019-07" db="EMBL/GenBank/DDBJ databases">
        <title>Shewanella sp. YLB-08 draft genomic sequence.</title>
        <authorList>
            <person name="Yu L."/>
        </authorList>
    </citation>
    <scope>NUCLEOTIDE SEQUENCE [LARGE SCALE GENOMIC DNA]</scope>
    <source>
        <strain evidence="2">JCM 20706</strain>
    </source>
</reference>
<sequence>MSSIYINSFSGEMPRVDARHLPNEAAQIAKGCHFYQGNLSPLKLPKLTGDHVSSNTKTLFKYLNQHWFTWDKHVDAINSPVANDPWQRVYFTGDGYPKVTNNGVFSGANMPAVAFRLGVQAPEVPIIGVVTEDATDEVDPNDDESRYYTHTFVTEQGEEGPPGEASSKIEILYPDEVGTLVTLALSPPNVNASNITHRRIYRTATGGGIADYLLVAEVPISDSTFVDNVTGDRLGAPLETYDYEMPDQNMVGLTAMANGIFAGFMGNTVCFSNAYLPYAWPSDYQMTTEHDIVAIVAMGNSLAVLTEGYPWIFSGVTPESMTGQKLESNQACVSARSAVIVNGTLIYASPDGLVALTGSGAVPLTANGITREQWQTYQPETIEAYFQEGRYLVFYGTLLDSAFIFDPTSADFRHFDVTANCGFNSLIDDALYLCQNGIISRWEDAEGSMQYIWRSKEYRAPDMSYSCARVTGKAVELSGIKIFADNNEILHLLPGDIPNYAFRLPSIRGDRWEFELYGSGEVHSVSIAVSMQEIR</sequence>
<gene>
    <name evidence="1" type="ORF">FN961_13075</name>
</gene>
<dbReference type="EMBL" id="VKGK01000015">
    <property type="protein sequence ID" value="TRY13844.1"/>
    <property type="molecule type" value="Genomic_DNA"/>
</dbReference>
<keyword evidence="2" id="KW-1185">Reference proteome</keyword>
<dbReference type="RefSeq" id="WP_144040625.1">
    <property type="nucleotide sequence ID" value="NZ_BMPL01000015.1"/>
</dbReference>
<evidence type="ECO:0000313" key="1">
    <source>
        <dbReference type="EMBL" id="TRY13844.1"/>
    </source>
</evidence>
<comment type="caution">
    <text evidence="1">The sequence shown here is derived from an EMBL/GenBank/DDBJ whole genome shotgun (WGS) entry which is preliminary data.</text>
</comment>
<dbReference type="OrthoDB" id="8871616at2"/>
<name>A0A553JN04_SHEHA</name>
<proteinExistence type="predicted"/>
<dbReference type="Proteomes" id="UP000318126">
    <property type="component" value="Unassembled WGS sequence"/>
</dbReference>
<dbReference type="AlphaFoldDB" id="A0A553JN04"/>